<reference evidence="2" key="1">
    <citation type="submission" date="2020-05" db="EMBL/GenBank/DDBJ databases">
        <authorList>
            <person name="Chiriac C."/>
            <person name="Salcher M."/>
            <person name="Ghai R."/>
            <person name="Kavagutti S V."/>
        </authorList>
    </citation>
    <scope>NUCLEOTIDE SEQUENCE</scope>
</reference>
<evidence type="ECO:0000313" key="2">
    <source>
        <dbReference type="EMBL" id="CAB4215427.1"/>
    </source>
</evidence>
<gene>
    <name evidence="2" type="ORF">UFOVP1475_15</name>
</gene>
<name>A0A6J5SN75_9CAUD</name>
<organism evidence="2">
    <name type="scientific">uncultured Caudovirales phage</name>
    <dbReference type="NCBI Taxonomy" id="2100421"/>
    <lineage>
        <taxon>Viruses</taxon>
        <taxon>Duplodnaviria</taxon>
        <taxon>Heunggongvirae</taxon>
        <taxon>Uroviricota</taxon>
        <taxon>Caudoviricetes</taxon>
        <taxon>Peduoviridae</taxon>
        <taxon>Maltschvirus</taxon>
        <taxon>Maltschvirus maltsch</taxon>
    </lineage>
</organism>
<protein>
    <submittedName>
        <fullName evidence="2">Uncharacterized protein</fullName>
    </submittedName>
</protein>
<proteinExistence type="predicted"/>
<dbReference type="EMBL" id="LR797423">
    <property type="protein sequence ID" value="CAB4215427.1"/>
    <property type="molecule type" value="Genomic_DNA"/>
</dbReference>
<feature type="compositionally biased region" description="Basic and acidic residues" evidence="1">
    <location>
        <begin position="135"/>
        <end position="148"/>
    </location>
</feature>
<evidence type="ECO:0000256" key="1">
    <source>
        <dbReference type="SAM" id="MobiDB-lite"/>
    </source>
</evidence>
<accession>A0A6J5SN75</accession>
<sequence length="148" mass="17635">MSLWKVKFNHKDGENRVCKLCGETFHTMKPRYRCNACVNEKQKVVEAKKRAQYKKKAQYPFNNKTTEASNRFCRIRTQMSKAWKEFEKTGDKSIVIAHYDKQIKEINDNGIMEWILDRRDVTSKQAGKPKTTNMTRKDYPDTRGHYEY</sequence>
<feature type="region of interest" description="Disordered" evidence="1">
    <location>
        <begin position="124"/>
        <end position="148"/>
    </location>
</feature>